<feature type="short sequence motif" description="LXXLL motif" evidence="7">
    <location>
        <begin position="236"/>
        <end position="240"/>
    </location>
</feature>
<comment type="subcellular location">
    <subcellularLocation>
        <location evidence="1">Membrane</location>
        <topology evidence="1">Multi-pass membrane protein</topology>
    </subcellularLocation>
</comment>
<dbReference type="EMBL" id="JBBPBM010000055">
    <property type="protein sequence ID" value="KAK8517772.1"/>
    <property type="molecule type" value="Genomic_DNA"/>
</dbReference>
<reference evidence="11 12" key="1">
    <citation type="journal article" date="2024" name="G3 (Bethesda)">
        <title>Genome assembly of Hibiscus sabdariffa L. provides insights into metabolisms of medicinal natural products.</title>
        <authorList>
            <person name="Kim T."/>
        </authorList>
    </citation>
    <scope>NUCLEOTIDE SEQUENCE [LARGE SCALE GENOMIC DNA]</scope>
    <source>
        <strain evidence="11">TK-2024</strain>
        <tissue evidence="11">Old leaves</tissue>
    </source>
</reference>
<sequence length="660" mass="74526">MSSSPKPDQVTLSLALSPGSTPREARPEERGIRLIQLLLTCAKHASSGNLHRADECLQQISLLASVSGDSMQRLSAWFASALAVRLVKRWPGLHKALNHSQLPKQDVFGQAHPPVGRALPYLGFLYATISRTLIKVMMGERTIHLVDLGSGDANLWIPLIRSFSCLQDEPPHLKITCMNANKAVLENLGPRLVKEAETLNLHFQFSPVNVGLRELTLDKLKVKSGEALAFISILNLHTLLAEDDGVDAHFSHNKTNGIKDSKQMSRFLSTIRTFSPKLFLLVGKEADHNLNNLVDRFVEGLHYYSAVFDSVDATFRANTSSGERLVLEEMYGKEIENIVACEGVEREERHERYGRWMVRFGQAGFKPVRTWHDSMEDAKQMMGACGRNGYKIVNERASLMICWHARPLYAVSAWTWKRCRFSVRGILPSKVHLLLLPKKKKSIFFDQSQRLRREWFFNISKVFSDLWQGSFAVYHKKYVVLDSVIIKRREEKPMEEPHSMNSPRTILSFSKRGRTTTASVSFVDPNDEKSNSGEHGPKPSEVYGFVGSITTVVATAIYLAWAYIPEPWLHSIGIFYYPSRYWALAVPTYAMVIIVLAVTFYIGLNFMSTPPPTSLTTMFDEFSREPSSFLSHMEGDEQPIEPISDLGIDKINVLMFGDAK</sequence>
<dbReference type="PANTHER" id="PTHR47681:SF3">
    <property type="entry name" value="PHOSPHATIDYLINOSITOL N-ACETYLGLUCOSAMINYLTRANSFERASE SUBUNIT P-RELATED"/>
    <property type="match status" value="1"/>
</dbReference>
<accession>A0ABR2CE56</accession>
<feature type="transmembrane region" description="Helical" evidence="9">
    <location>
        <begin position="542"/>
        <end position="561"/>
    </location>
</feature>
<comment type="similarity">
    <text evidence="7">Belongs to the GRAS family.</text>
</comment>
<evidence type="ECO:0000256" key="2">
    <source>
        <dbReference type="ARBA" id="ARBA00022692"/>
    </source>
</evidence>
<keyword evidence="4" id="KW-0805">Transcription regulation</keyword>
<proteinExistence type="inferred from homology"/>
<feature type="compositionally biased region" description="Polar residues" evidence="8">
    <location>
        <begin position="1"/>
        <end position="20"/>
    </location>
</feature>
<dbReference type="Proteomes" id="UP001472677">
    <property type="component" value="Unassembled WGS sequence"/>
</dbReference>
<feature type="region of interest" description="SAW" evidence="7">
    <location>
        <begin position="340"/>
        <end position="415"/>
    </location>
</feature>
<evidence type="ECO:0000259" key="10">
    <source>
        <dbReference type="Pfam" id="PF08510"/>
    </source>
</evidence>
<dbReference type="Pfam" id="PF08510">
    <property type="entry name" value="PIG-P"/>
    <property type="match status" value="1"/>
</dbReference>
<feature type="transmembrane region" description="Helical" evidence="9">
    <location>
        <begin position="581"/>
        <end position="604"/>
    </location>
</feature>
<evidence type="ECO:0000256" key="9">
    <source>
        <dbReference type="SAM" id="Phobius"/>
    </source>
</evidence>
<comment type="caution">
    <text evidence="7">Lacks conserved residue(s) required for the propagation of feature annotation.</text>
</comment>
<dbReference type="PROSITE" id="PS50985">
    <property type="entry name" value="GRAS"/>
    <property type="match status" value="1"/>
</dbReference>
<keyword evidence="6" id="KW-0804">Transcription</keyword>
<organism evidence="11 12">
    <name type="scientific">Hibiscus sabdariffa</name>
    <name type="common">roselle</name>
    <dbReference type="NCBI Taxonomy" id="183260"/>
    <lineage>
        <taxon>Eukaryota</taxon>
        <taxon>Viridiplantae</taxon>
        <taxon>Streptophyta</taxon>
        <taxon>Embryophyta</taxon>
        <taxon>Tracheophyta</taxon>
        <taxon>Spermatophyta</taxon>
        <taxon>Magnoliopsida</taxon>
        <taxon>eudicotyledons</taxon>
        <taxon>Gunneridae</taxon>
        <taxon>Pentapetalae</taxon>
        <taxon>rosids</taxon>
        <taxon>malvids</taxon>
        <taxon>Malvales</taxon>
        <taxon>Malvaceae</taxon>
        <taxon>Malvoideae</taxon>
        <taxon>Hibiscus</taxon>
    </lineage>
</organism>
<evidence type="ECO:0000256" key="1">
    <source>
        <dbReference type="ARBA" id="ARBA00004141"/>
    </source>
</evidence>
<evidence type="ECO:0000256" key="8">
    <source>
        <dbReference type="SAM" id="MobiDB-lite"/>
    </source>
</evidence>
<evidence type="ECO:0000256" key="4">
    <source>
        <dbReference type="ARBA" id="ARBA00023015"/>
    </source>
</evidence>
<feature type="domain" description="PIG-P" evidence="10">
    <location>
        <begin position="540"/>
        <end position="656"/>
    </location>
</feature>
<keyword evidence="5 9" id="KW-0472">Membrane</keyword>
<keyword evidence="3 9" id="KW-1133">Transmembrane helix</keyword>
<protein>
    <recommendedName>
        <fullName evidence="10">PIG-P domain-containing protein</fullName>
    </recommendedName>
</protein>
<comment type="caution">
    <text evidence="11">The sequence shown here is derived from an EMBL/GenBank/DDBJ whole genome shotgun (WGS) entry which is preliminary data.</text>
</comment>
<keyword evidence="12" id="KW-1185">Reference proteome</keyword>
<feature type="region of interest" description="Leucine repeat II (LRII)" evidence="7">
    <location>
        <begin position="187"/>
        <end position="219"/>
    </location>
</feature>
<keyword evidence="2 9" id="KW-0812">Transmembrane</keyword>
<evidence type="ECO:0000256" key="6">
    <source>
        <dbReference type="ARBA" id="ARBA00023163"/>
    </source>
</evidence>
<evidence type="ECO:0000313" key="12">
    <source>
        <dbReference type="Proteomes" id="UP001472677"/>
    </source>
</evidence>
<dbReference type="InterPro" id="IPR013717">
    <property type="entry name" value="PIG-P"/>
</dbReference>
<dbReference type="Pfam" id="PF03514">
    <property type="entry name" value="GRAS"/>
    <property type="match status" value="1"/>
</dbReference>
<evidence type="ECO:0000256" key="5">
    <source>
        <dbReference type="ARBA" id="ARBA00023136"/>
    </source>
</evidence>
<dbReference type="PANTHER" id="PTHR47681">
    <property type="entry name" value="PHOSPHATIDYLINOSITOL N-ACETYLGLUCOSAMINYLTRANSFERASE SUBUNIT P-RELATED"/>
    <property type="match status" value="1"/>
</dbReference>
<evidence type="ECO:0000256" key="7">
    <source>
        <dbReference type="PROSITE-ProRule" id="PRU01191"/>
    </source>
</evidence>
<gene>
    <name evidence="11" type="ORF">V6N12_016613</name>
</gene>
<evidence type="ECO:0000313" key="11">
    <source>
        <dbReference type="EMBL" id="KAK8517772.1"/>
    </source>
</evidence>
<evidence type="ECO:0000256" key="3">
    <source>
        <dbReference type="ARBA" id="ARBA00022989"/>
    </source>
</evidence>
<name>A0ABR2CE56_9ROSI</name>
<dbReference type="InterPro" id="IPR005202">
    <property type="entry name" value="TF_GRAS"/>
</dbReference>
<feature type="region of interest" description="Disordered" evidence="8">
    <location>
        <begin position="1"/>
        <end position="27"/>
    </location>
</feature>